<dbReference type="EMBL" id="BAABEO010000009">
    <property type="protein sequence ID" value="GAA3678253.1"/>
    <property type="molecule type" value="Genomic_DNA"/>
</dbReference>
<dbReference type="InterPro" id="IPR011059">
    <property type="entry name" value="Metal-dep_hydrolase_composite"/>
</dbReference>
<dbReference type="PANTHER" id="PTHR22642">
    <property type="entry name" value="IMIDAZOLONEPROPIONASE"/>
    <property type="match status" value="1"/>
</dbReference>
<dbReference type="RefSeq" id="WP_345149809.1">
    <property type="nucleotide sequence ID" value="NZ_BAABEO010000009.1"/>
</dbReference>
<accession>A0ABP7C5R8</accession>
<proteinExistence type="predicted"/>
<evidence type="ECO:0000259" key="1">
    <source>
        <dbReference type="Pfam" id="PF07969"/>
    </source>
</evidence>
<dbReference type="SUPFAM" id="SSF51338">
    <property type="entry name" value="Composite domain of metallo-dependent hydrolases"/>
    <property type="match status" value="1"/>
</dbReference>
<sequence>MTATKADAIIHARTVRTLAPSTEGVTAIGITGGRITHLGSPADASAWAGPGTAVHDFGDACVVPGLIDSHIHPVMGAEITCGVDLTDAGSLAEAAALLASEAERTPAPAWVRGWGLKPTLFGAGNPDNGFLGGLPADRPALVRLFDAHSAVVNGAALAAAGIHGAADFAGVPGIERGPHGLPTGWLVEMDAMDLALDAMPLEPLAERAARLHDVLTQFARHGITGGQVMDFGGDSAALLAAVEDGPGLPLELRCAAWCVPGTTEEDWANLASLVGTGGRRWAVTGIKFFIDGTIDNGTAWLHEPDANGESRDPFWPDATRFSEALRYFADRSIPTATHAIGDAAIAHVLRTLAQVPEAARSIHRIEHLETLPDALIQEMARIGVAASMQPTHCTHFVHADRSDNWSSRLGEDRADRGWRCRDLREAGVTVALGSDWPIAPYDPRAIMADAQLRHRVDRPGAQPINPEQGLTALMALEGYTTHAAKAAGLPDHGSIALGNRANLTVLAADPLASSPAELAATAVLATFVDGALEHSLVGC</sequence>
<comment type="caution">
    <text evidence="2">The sequence shown here is derived from an EMBL/GenBank/DDBJ whole genome shotgun (WGS) entry which is preliminary data.</text>
</comment>
<dbReference type="InterPro" id="IPR013108">
    <property type="entry name" value="Amidohydro_3"/>
</dbReference>
<dbReference type="Gene3D" id="3.10.310.70">
    <property type="match status" value="1"/>
</dbReference>
<dbReference type="Gene3D" id="2.30.40.10">
    <property type="entry name" value="Urease, subunit C, domain 1"/>
    <property type="match status" value="1"/>
</dbReference>
<dbReference type="PANTHER" id="PTHR22642:SF2">
    <property type="entry name" value="PROTEIN LONG AFTER FAR-RED 3"/>
    <property type="match status" value="1"/>
</dbReference>
<dbReference type="InterPro" id="IPR032466">
    <property type="entry name" value="Metal_Hydrolase"/>
</dbReference>
<organism evidence="2 3">
    <name type="scientific">Arthrobacter ginkgonis</name>
    <dbReference type="NCBI Taxonomy" id="1630594"/>
    <lineage>
        <taxon>Bacteria</taxon>
        <taxon>Bacillati</taxon>
        <taxon>Actinomycetota</taxon>
        <taxon>Actinomycetes</taxon>
        <taxon>Micrococcales</taxon>
        <taxon>Micrococcaceae</taxon>
        <taxon>Arthrobacter</taxon>
    </lineage>
</organism>
<dbReference type="Pfam" id="PF07969">
    <property type="entry name" value="Amidohydro_3"/>
    <property type="match status" value="1"/>
</dbReference>
<keyword evidence="3" id="KW-1185">Reference proteome</keyword>
<reference evidence="3" key="1">
    <citation type="journal article" date="2019" name="Int. J. Syst. Evol. Microbiol.">
        <title>The Global Catalogue of Microorganisms (GCM) 10K type strain sequencing project: providing services to taxonomists for standard genome sequencing and annotation.</title>
        <authorList>
            <consortium name="The Broad Institute Genomics Platform"/>
            <consortium name="The Broad Institute Genome Sequencing Center for Infectious Disease"/>
            <person name="Wu L."/>
            <person name="Ma J."/>
        </authorList>
    </citation>
    <scope>NUCLEOTIDE SEQUENCE [LARGE SCALE GENOMIC DNA]</scope>
    <source>
        <strain evidence="3">JCM 30742</strain>
    </source>
</reference>
<dbReference type="Proteomes" id="UP001500752">
    <property type="component" value="Unassembled WGS sequence"/>
</dbReference>
<dbReference type="InterPro" id="IPR033932">
    <property type="entry name" value="YtcJ-like"/>
</dbReference>
<evidence type="ECO:0000313" key="2">
    <source>
        <dbReference type="EMBL" id="GAA3678253.1"/>
    </source>
</evidence>
<protein>
    <submittedName>
        <fullName evidence="2">Amidohydrolase</fullName>
    </submittedName>
</protein>
<evidence type="ECO:0000313" key="3">
    <source>
        <dbReference type="Proteomes" id="UP001500752"/>
    </source>
</evidence>
<gene>
    <name evidence="2" type="ORF">GCM10023081_15660</name>
</gene>
<dbReference type="SUPFAM" id="SSF51556">
    <property type="entry name" value="Metallo-dependent hydrolases"/>
    <property type="match status" value="1"/>
</dbReference>
<feature type="domain" description="Amidohydrolase 3" evidence="1">
    <location>
        <begin position="56"/>
        <end position="531"/>
    </location>
</feature>
<dbReference type="Gene3D" id="3.20.20.140">
    <property type="entry name" value="Metal-dependent hydrolases"/>
    <property type="match status" value="1"/>
</dbReference>
<name>A0ABP7C5R8_9MICC</name>
<dbReference type="CDD" id="cd01300">
    <property type="entry name" value="YtcJ_like"/>
    <property type="match status" value="1"/>
</dbReference>